<dbReference type="AlphaFoldDB" id="A0A2K9ZER9"/>
<gene>
    <name evidence="1" type="ORF">CUJ84_pRLN2000197</name>
</gene>
<proteinExistence type="predicted"/>
<accession>A0A2K9ZER9</accession>
<geneLocation type="plasmid" evidence="2">
    <name>prln2</name>
</geneLocation>
<dbReference type="EMBL" id="CP025014">
    <property type="protein sequence ID" value="AUW46742.1"/>
    <property type="molecule type" value="Genomic_DNA"/>
</dbReference>
<dbReference type="Proteomes" id="UP000238523">
    <property type="component" value="Plasmid pRLN2"/>
</dbReference>
<evidence type="ECO:0000313" key="1">
    <source>
        <dbReference type="EMBL" id="AUW46742.1"/>
    </source>
</evidence>
<evidence type="ECO:0000313" key="2">
    <source>
        <dbReference type="Proteomes" id="UP000238523"/>
    </source>
</evidence>
<name>A0A2K9ZER9_RHILE</name>
<reference evidence="1 2" key="1">
    <citation type="submission" date="2017-11" db="EMBL/GenBank/DDBJ databases">
        <title>Complete genome of Rhizobium leguminosarum Norway, an ineffective micro-symbiont.</title>
        <authorList>
            <person name="Hoffrichter A."/>
            <person name="Liang J."/>
            <person name="Brachmann A."/>
            <person name="Marin M."/>
        </authorList>
    </citation>
    <scope>NUCLEOTIDE SEQUENCE [LARGE SCALE GENOMIC DNA]</scope>
    <source>
        <strain evidence="1 2">Norway</strain>
        <plasmid evidence="2">prln2</plasmid>
    </source>
</reference>
<organism evidence="1 2">
    <name type="scientific">Rhizobium leguminosarum</name>
    <dbReference type="NCBI Taxonomy" id="384"/>
    <lineage>
        <taxon>Bacteria</taxon>
        <taxon>Pseudomonadati</taxon>
        <taxon>Pseudomonadota</taxon>
        <taxon>Alphaproteobacteria</taxon>
        <taxon>Hyphomicrobiales</taxon>
        <taxon>Rhizobiaceae</taxon>
        <taxon>Rhizobium/Agrobacterium group</taxon>
        <taxon>Rhizobium</taxon>
    </lineage>
</organism>
<keyword evidence="1" id="KW-0614">Plasmid</keyword>
<protein>
    <submittedName>
        <fullName evidence="1">Uncharacterized protein</fullName>
    </submittedName>
</protein>
<sequence>MAHAADRARFRKEFVECERGILAATVRPPCHVATLPAFRSIDPIQPDPLVMGEASAELWRECLCGRLLS</sequence>